<feature type="transmembrane region" description="Helical" evidence="1">
    <location>
        <begin position="114"/>
        <end position="132"/>
    </location>
</feature>
<dbReference type="NCBIfam" id="NF041644">
    <property type="entry name" value="CBO0543_fam"/>
    <property type="match status" value="1"/>
</dbReference>
<feature type="transmembrane region" description="Helical" evidence="1">
    <location>
        <begin position="90"/>
        <end position="108"/>
    </location>
</feature>
<organism evidence="2 3">
    <name type="scientific">Desulfosporosinus hippei DSM 8344</name>
    <dbReference type="NCBI Taxonomy" id="1121419"/>
    <lineage>
        <taxon>Bacteria</taxon>
        <taxon>Bacillati</taxon>
        <taxon>Bacillota</taxon>
        <taxon>Clostridia</taxon>
        <taxon>Eubacteriales</taxon>
        <taxon>Desulfitobacteriaceae</taxon>
        <taxon>Desulfosporosinus</taxon>
    </lineage>
</organism>
<keyword evidence="1" id="KW-0472">Membrane</keyword>
<gene>
    <name evidence="2" type="ORF">SAMN05443529_13122</name>
</gene>
<dbReference type="OrthoDB" id="2628935at2"/>
<protein>
    <submittedName>
        <fullName evidence="2">Uncharacterized protein</fullName>
    </submittedName>
</protein>
<keyword evidence="3" id="KW-1185">Reference proteome</keyword>
<dbReference type="EMBL" id="FNCP01000031">
    <property type="protein sequence ID" value="SDI26229.1"/>
    <property type="molecule type" value="Genomic_DNA"/>
</dbReference>
<evidence type="ECO:0000313" key="3">
    <source>
        <dbReference type="Proteomes" id="UP000198656"/>
    </source>
</evidence>
<feature type="transmembrane region" description="Helical" evidence="1">
    <location>
        <begin position="144"/>
        <end position="164"/>
    </location>
</feature>
<evidence type="ECO:0000256" key="1">
    <source>
        <dbReference type="SAM" id="Phobius"/>
    </source>
</evidence>
<feature type="transmembrane region" description="Helical" evidence="1">
    <location>
        <begin position="26"/>
        <end position="43"/>
    </location>
</feature>
<accession>A0A1G8J4R4</accession>
<keyword evidence="1" id="KW-0812">Transmembrane</keyword>
<name>A0A1G8J4R4_9FIRM</name>
<reference evidence="3" key="1">
    <citation type="submission" date="2016-10" db="EMBL/GenBank/DDBJ databases">
        <authorList>
            <person name="Varghese N."/>
            <person name="Submissions S."/>
        </authorList>
    </citation>
    <scope>NUCLEOTIDE SEQUENCE [LARGE SCALE GENOMIC DNA]</scope>
    <source>
        <strain evidence="3">DSM 8344</strain>
    </source>
</reference>
<feature type="transmembrane region" description="Helical" evidence="1">
    <location>
        <begin position="63"/>
        <end position="81"/>
    </location>
</feature>
<evidence type="ECO:0000313" key="2">
    <source>
        <dbReference type="EMBL" id="SDI26229.1"/>
    </source>
</evidence>
<dbReference type="RefSeq" id="WP_092335394.1">
    <property type="nucleotide sequence ID" value="NZ_FNCP01000031.1"/>
</dbReference>
<sequence length="165" mass="19757">MEDPLLTIIVLAITWQWGDWRHWKDYYSTILFWALGNFIYLYLTINKPLWKFTTIVPSSLADMLMSLVLFPCFGLLFLAYFPSKNIPKKFIYIITWVLLFSLIELWALKINHFAYLNGWKFTYSVIFNLFMFPLLRIHYIKPQWAWLISLVAGVMIMIVFKIPLN</sequence>
<keyword evidence="1" id="KW-1133">Transmembrane helix</keyword>
<dbReference type="Proteomes" id="UP000198656">
    <property type="component" value="Unassembled WGS sequence"/>
</dbReference>
<dbReference type="AlphaFoldDB" id="A0A1G8J4R4"/>
<dbReference type="STRING" id="1121419.SAMN05443529_13122"/>
<proteinExistence type="predicted"/>
<dbReference type="InterPro" id="IPR048147">
    <property type="entry name" value="CBO0543-like"/>
</dbReference>